<keyword evidence="2" id="KW-1185">Reference proteome</keyword>
<dbReference type="RefSeq" id="WP_229955998.1">
    <property type="nucleotide sequence ID" value="NZ_BAAAEM010000002.1"/>
</dbReference>
<protein>
    <submittedName>
        <fullName evidence="1">Outer membrane beta-barrel protein</fullName>
    </submittedName>
</protein>
<dbReference type="EMBL" id="BAAAEM010000002">
    <property type="protein sequence ID" value="GAA0474362.1"/>
    <property type="molecule type" value="Genomic_DNA"/>
</dbReference>
<evidence type="ECO:0000313" key="1">
    <source>
        <dbReference type="EMBL" id="GAA0474362.1"/>
    </source>
</evidence>
<reference evidence="1 2" key="1">
    <citation type="journal article" date="2019" name="Int. J. Syst. Evol. Microbiol.">
        <title>The Global Catalogue of Microorganisms (GCM) 10K type strain sequencing project: providing services to taxonomists for standard genome sequencing and annotation.</title>
        <authorList>
            <consortium name="The Broad Institute Genomics Platform"/>
            <consortium name="The Broad Institute Genome Sequencing Center for Infectious Disease"/>
            <person name="Wu L."/>
            <person name="Ma J."/>
        </authorList>
    </citation>
    <scope>NUCLEOTIDE SEQUENCE [LARGE SCALE GENOMIC DNA]</scope>
    <source>
        <strain evidence="1 2">JCM 14162</strain>
    </source>
</reference>
<sequence>MRQPGLFATVSLLISGMVPGTVHAQQSEVLEDFRDESLQFQRPDILSVQERPQPAFDPVPYRIGGAEIMPSITVDTLYDSNIFAVRDESDDLIVRVKPKVTASKRFGNFNVETAAELERRQFLSTDSQSTTDYVLGLRGRLDLDREGQIYLGTRNGQRTEDRTDPASPLNLQKPVQYRFASAFAGAARTFGRLRIAGRAGVETRNYKDGRDGFDVLVDQDFRNRTVFTSDLGAEFAISPNASVFINGSVNRRDYKSQPPLSPSRDSKGYEITAGTSFQLSKLVRSEIGVGYFKQDFEDAEFEDADGFAARAKIEYFVTPLVTLTAGANRGVEESSTLGSGAYVATAFSLTADYELLRNLIVSASISYEEDRFQDIDRDYDITGARMGVEWRLAPRYSLHAQYDFRDQDASGTFPGREFSRHRFLVGITIAGM</sequence>
<dbReference type="Pfam" id="PF10082">
    <property type="entry name" value="BBP2_2"/>
    <property type="match status" value="1"/>
</dbReference>
<name>A0ABN1AE97_9SPHN</name>
<gene>
    <name evidence="1" type="ORF">GCM10009096_14820</name>
</gene>
<organism evidence="1 2">
    <name type="scientific">Parasphingorhabdus litoris</name>
    <dbReference type="NCBI Taxonomy" id="394733"/>
    <lineage>
        <taxon>Bacteria</taxon>
        <taxon>Pseudomonadati</taxon>
        <taxon>Pseudomonadota</taxon>
        <taxon>Alphaproteobacteria</taxon>
        <taxon>Sphingomonadales</taxon>
        <taxon>Sphingomonadaceae</taxon>
        <taxon>Parasphingorhabdus</taxon>
    </lineage>
</organism>
<dbReference type="InterPro" id="IPR018759">
    <property type="entry name" value="BBP2_2"/>
</dbReference>
<comment type="caution">
    <text evidence="1">The sequence shown here is derived from an EMBL/GenBank/DDBJ whole genome shotgun (WGS) entry which is preliminary data.</text>
</comment>
<dbReference type="Proteomes" id="UP001500713">
    <property type="component" value="Unassembled WGS sequence"/>
</dbReference>
<proteinExistence type="predicted"/>
<evidence type="ECO:0000313" key="2">
    <source>
        <dbReference type="Proteomes" id="UP001500713"/>
    </source>
</evidence>
<dbReference type="SUPFAM" id="SSF56935">
    <property type="entry name" value="Porins"/>
    <property type="match status" value="1"/>
</dbReference>
<accession>A0ABN1AE97</accession>